<dbReference type="SUPFAM" id="SSF52833">
    <property type="entry name" value="Thioredoxin-like"/>
    <property type="match status" value="1"/>
</dbReference>
<organism evidence="2 3">
    <name type="scientific">Tatumella ptyseos ATCC 33301</name>
    <dbReference type="NCBI Taxonomy" id="1005995"/>
    <lineage>
        <taxon>Bacteria</taxon>
        <taxon>Pseudomonadati</taxon>
        <taxon>Pseudomonadota</taxon>
        <taxon>Gammaproteobacteria</taxon>
        <taxon>Enterobacterales</taxon>
        <taxon>Erwiniaceae</taxon>
        <taxon>Tatumella</taxon>
    </lineage>
</organism>
<gene>
    <name evidence="2" type="ORF">GTPT_1841</name>
</gene>
<dbReference type="PROSITE" id="PS50404">
    <property type="entry name" value="GST_NTER"/>
    <property type="match status" value="1"/>
</dbReference>
<dbReference type="GO" id="GO:0004364">
    <property type="term" value="F:glutathione transferase activity"/>
    <property type="evidence" value="ECO:0007669"/>
    <property type="project" value="TreeGrafter"/>
</dbReference>
<dbReference type="RefSeq" id="WP_071780114.1">
    <property type="nucleotide sequence ID" value="NZ_ATMJ01000026.1"/>
</dbReference>
<evidence type="ECO:0000313" key="2">
    <source>
        <dbReference type="EMBL" id="KFD19502.1"/>
    </source>
</evidence>
<comment type="caution">
    <text evidence="2">The sequence shown here is derived from an EMBL/GenBank/DDBJ whole genome shotgun (WGS) entry which is preliminary data.</text>
</comment>
<proteinExistence type="predicted"/>
<name>A0A085JGA6_9GAMM</name>
<dbReference type="GO" id="GO:0006559">
    <property type="term" value="P:L-phenylalanine catabolic process"/>
    <property type="evidence" value="ECO:0007669"/>
    <property type="project" value="TreeGrafter"/>
</dbReference>
<dbReference type="EMBL" id="JMPR01000031">
    <property type="protein sequence ID" value="KFD19502.1"/>
    <property type="molecule type" value="Genomic_DNA"/>
</dbReference>
<reference evidence="2 3" key="1">
    <citation type="submission" date="2014-05" db="EMBL/GenBank/DDBJ databases">
        <title>ATOL: Assembling a taxonomically balanced genome-scale reconstruction of the evolutionary history of the Enterobacteriaceae.</title>
        <authorList>
            <person name="Plunkett G.III."/>
            <person name="Neeno-Eckwall E.C."/>
            <person name="Glasner J.D."/>
            <person name="Perna N.T."/>
        </authorList>
    </citation>
    <scope>NUCLEOTIDE SEQUENCE [LARGE SCALE GENOMIC DNA]</scope>
    <source>
        <strain evidence="2 3">ATCC 33301</strain>
    </source>
</reference>
<dbReference type="GO" id="GO:0016034">
    <property type="term" value="F:maleylacetoacetate isomerase activity"/>
    <property type="evidence" value="ECO:0007669"/>
    <property type="project" value="TreeGrafter"/>
</dbReference>
<dbReference type="Gene3D" id="1.20.1050.10">
    <property type="match status" value="1"/>
</dbReference>
<dbReference type="InterPro" id="IPR036249">
    <property type="entry name" value="Thioredoxin-like_sf"/>
</dbReference>
<dbReference type="PANTHER" id="PTHR42673">
    <property type="entry name" value="MALEYLACETOACETATE ISOMERASE"/>
    <property type="match status" value="1"/>
</dbReference>
<dbReference type="Gene3D" id="3.40.30.10">
    <property type="entry name" value="Glutaredoxin"/>
    <property type="match status" value="1"/>
</dbReference>
<sequence length="207" mass="22909">MKLFAGTESSWSLRALLCMEIAGIPPELRIFDLSNEESRRELKHLSPTGRVPVLRDGDVVVYDSLSITEYLNESKPGLLYSAEAALRAEERSLCAELHSGFAEVRRQMPFVASGETAPVVLSAEAEAEIERIGIIFATGRGGFYRGETPGAVDAFYSVMAYRLASYGVHFTGQAGHYQNALTEWPLFRRSLSRLCPKKMSGGCCHRR</sequence>
<dbReference type="Pfam" id="PF13409">
    <property type="entry name" value="GST_N_2"/>
    <property type="match status" value="1"/>
</dbReference>
<protein>
    <submittedName>
        <fullName evidence="2">Glutathione S-transferase</fullName>
    </submittedName>
</protein>
<dbReference type="AlphaFoldDB" id="A0A085JGA6"/>
<dbReference type="Proteomes" id="UP000028602">
    <property type="component" value="Unassembled WGS sequence"/>
</dbReference>
<dbReference type="InterPro" id="IPR004045">
    <property type="entry name" value="Glutathione_S-Trfase_N"/>
</dbReference>
<dbReference type="PANTHER" id="PTHR42673:SF4">
    <property type="entry name" value="MALEYLACETOACETATE ISOMERASE"/>
    <property type="match status" value="1"/>
</dbReference>
<dbReference type="GO" id="GO:0006749">
    <property type="term" value="P:glutathione metabolic process"/>
    <property type="evidence" value="ECO:0007669"/>
    <property type="project" value="TreeGrafter"/>
</dbReference>
<dbReference type="eggNOG" id="COG0625">
    <property type="taxonomic scope" value="Bacteria"/>
</dbReference>
<keyword evidence="2" id="KW-0808">Transferase</keyword>
<feature type="domain" description="GST N-terminal" evidence="1">
    <location>
        <begin position="1"/>
        <end position="79"/>
    </location>
</feature>
<keyword evidence="3" id="KW-1185">Reference proteome</keyword>
<evidence type="ECO:0000313" key="3">
    <source>
        <dbReference type="Proteomes" id="UP000028602"/>
    </source>
</evidence>
<evidence type="ECO:0000259" key="1">
    <source>
        <dbReference type="PROSITE" id="PS50404"/>
    </source>
</evidence>
<accession>A0A085JGA6</accession>